<feature type="transmembrane region" description="Helical" evidence="9">
    <location>
        <begin position="188"/>
        <end position="207"/>
    </location>
</feature>
<evidence type="ECO:0000256" key="3">
    <source>
        <dbReference type="ARBA" id="ARBA00022475"/>
    </source>
</evidence>
<protein>
    <submittedName>
        <fullName evidence="11">Teichoic acid translocation permease protein TagG</fullName>
    </submittedName>
</protein>
<keyword evidence="4" id="KW-0762">Sugar transport</keyword>
<dbReference type="PIRSF" id="PIRSF006648">
    <property type="entry name" value="DrrB"/>
    <property type="match status" value="1"/>
</dbReference>
<feature type="transmembrane region" description="Helical" evidence="9">
    <location>
        <begin position="122"/>
        <end position="145"/>
    </location>
</feature>
<feature type="transmembrane region" description="Helical" evidence="9">
    <location>
        <begin position="79"/>
        <end position="102"/>
    </location>
</feature>
<comment type="subcellular location">
    <subcellularLocation>
        <location evidence="1">Cell membrane</location>
        <topology evidence="1">Multi-pass membrane protein</topology>
    </subcellularLocation>
</comment>
<dbReference type="PANTHER" id="PTHR30413:SF10">
    <property type="entry name" value="CAPSULE POLYSACCHARIDE EXPORT INNER-MEMBRANE PROTEIN CTRC"/>
    <property type="match status" value="1"/>
</dbReference>
<keyword evidence="2" id="KW-0813">Transport</keyword>
<feature type="transmembrane region" description="Helical" evidence="9">
    <location>
        <begin position="244"/>
        <end position="265"/>
    </location>
</feature>
<evidence type="ECO:0000256" key="2">
    <source>
        <dbReference type="ARBA" id="ARBA00022448"/>
    </source>
</evidence>
<sequence length="276" mass="31141">MDPHQQHPTSLAALFASFWRNRRLILQMSQREVVGRYRGSVMGLAWSFFNPLLLLVVYTFVFSVVFKSRWGEGADESKANIAIVLFAGMIVNGLFAECINRAPGLILSNVNYVKKVVFPLEILPWTAMGATLFHAAISVIVLLVAQLILSHSLPWTSLFLPLIFLPLVLVTMGFSWFLAATGVFMRDIAQTTGIFTTVLTFLAPVFYPITALPKKYQPWLHLNPLTFIIEQARLVLIWGKLPDWLGLAIYFAVSLLIASMGFWWFQKTRKGFADVL</sequence>
<evidence type="ECO:0000256" key="9">
    <source>
        <dbReference type="SAM" id="Phobius"/>
    </source>
</evidence>
<dbReference type="GO" id="GO:0140359">
    <property type="term" value="F:ABC-type transporter activity"/>
    <property type="evidence" value="ECO:0007669"/>
    <property type="project" value="InterPro"/>
</dbReference>
<dbReference type="PANTHER" id="PTHR30413">
    <property type="entry name" value="INNER MEMBRANE TRANSPORT PERMEASE"/>
    <property type="match status" value="1"/>
</dbReference>
<keyword evidence="5 9" id="KW-0812">Transmembrane</keyword>
<feature type="domain" description="ABC transmembrane type-2" evidence="10">
    <location>
        <begin position="42"/>
        <end position="268"/>
    </location>
</feature>
<dbReference type="InterPro" id="IPR047817">
    <property type="entry name" value="ABC2_TM_bact-type"/>
</dbReference>
<dbReference type="EMBL" id="MLJW01000041">
    <property type="protein sequence ID" value="OIR06736.1"/>
    <property type="molecule type" value="Genomic_DNA"/>
</dbReference>
<evidence type="ECO:0000256" key="6">
    <source>
        <dbReference type="ARBA" id="ARBA00022903"/>
    </source>
</evidence>
<evidence type="ECO:0000256" key="7">
    <source>
        <dbReference type="ARBA" id="ARBA00022989"/>
    </source>
</evidence>
<organism evidence="11">
    <name type="scientific">mine drainage metagenome</name>
    <dbReference type="NCBI Taxonomy" id="410659"/>
    <lineage>
        <taxon>unclassified sequences</taxon>
        <taxon>metagenomes</taxon>
        <taxon>ecological metagenomes</taxon>
    </lineage>
</organism>
<gene>
    <name evidence="11" type="primary">tagG_3</name>
    <name evidence="11" type="ORF">GALL_109840</name>
</gene>
<comment type="caution">
    <text evidence="11">The sequence shown here is derived from an EMBL/GenBank/DDBJ whole genome shotgun (WGS) entry which is preliminary data.</text>
</comment>
<dbReference type="PROSITE" id="PS51012">
    <property type="entry name" value="ABC_TM2"/>
    <property type="match status" value="1"/>
</dbReference>
<evidence type="ECO:0000259" key="10">
    <source>
        <dbReference type="PROSITE" id="PS51012"/>
    </source>
</evidence>
<dbReference type="PRINTS" id="PR00164">
    <property type="entry name" value="ABC2TRNSPORT"/>
</dbReference>
<keyword evidence="3" id="KW-1003">Cell membrane</keyword>
<keyword evidence="6" id="KW-0972">Capsule biogenesis/degradation</keyword>
<accession>A0A1J5SRT3</accession>
<dbReference type="InterPro" id="IPR013525">
    <property type="entry name" value="ABC2_TM"/>
</dbReference>
<evidence type="ECO:0000313" key="11">
    <source>
        <dbReference type="EMBL" id="OIR06736.1"/>
    </source>
</evidence>
<evidence type="ECO:0000256" key="5">
    <source>
        <dbReference type="ARBA" id="ARBA00022692"/>
    </source>
</evidence>
<evidence type="ECO:0000256" key="8">
    <source>
        <dbReference type="ARBA" id="ARBA00023136"/>
    </source>
</evidence>
<evidence type="ECO:0000256" key="1">
    <source>
        <dbReference type="ARBA" id="ARBA00004651"/>
    </source>
</evidence>
<dbReference type="GO" id="GO:0043190">
    <property type="term" value="C:ATP-binding cassette (ABC) transporter complex"/>
    <property type="evidence" value="ECO:0007669"/>
    <property type="project" value="InterPro"/>
</dbReference>
<dbReference type="GO" id="GO:0015920">
    <property type="term" value="P:lipopolysaccharide transport"/>
    <property type="evidence" value="ECO:0007669"/>
    <property type="project" value="TreeGrafter"/>
</dbReference>
<evidence type="ECO:0000256" key="4">
    <source>
        <dbReference type="ARBA" id="ARBA00022597"/>
    </source>
</evidence>
<feature type="transmembrane region" description="Helical" evidence="9">
    <location>
        <begin position="157"/>
        <end position="176"/>
    </location>
</feature>
<keyword evidence="8 9" id="KW-0472">Membrane</keyword>
<feature type="transmembrane region" description="Helical" evidence="9">
    <location>
        <begin position="44"/>
        <end position="67"/>
    </location>
</feature>
<dbReference type="AlphaFoldDB" id="A0A1J5SRT3"/>
<keyword evidence="7 9" id="KW-1133">Transmembrane helix</keyword>
<proteinExistence type="predicted"/>
<name>A0A1J5SRT3_9ZZZZ</name>
<reference evidence="11" key="1">
    <citation type="submission" date="2016-10" db="EMBL/GenBank/DDBJ databases">
        <title>Sequence of Gallionella enrichment culture.</title>
        <authorList>
            <person name="Poehlein A."/>
            <person name="Muehling M."/>
            <person name="Daniel R."/>
        </authorList>
    </citation>
    <scope>NUCLEOTIDE SEQUENCE</scope>
</reference>
<dbReference type="Pfam" id="PF01061">
    <property type="entry name" value="ABC2_membrane"/>
    <property type="match status" value="1"/>
</dbReference>
<dbReference type="InterPro" id="IPR000412">
    <property type="entry name" value="ABC_2_transport"/>
</dbReference>